<dbReference type="Pfam" id="PF04193">
    <property type="entry name" value="PQ-loop"/>
    <property type="match status" value="2"/>
</dbReference>
<feature type="transmembrane region" description="Helical" evidence="6">
    <location>
        <begin position="248"/>
        <end position="268"/>
    </location>
</feature>
<dbReference type="SMART" id="SM00679">
    <property type="entry name" value="CTNS"/>
    <property type="match status" value="2"/>
</dbReference>
<evidence type="ECO:0000256" key="3">
    <source>
        <dbReference type="ARBA" id="ARBA00022989"/>
    </source>
</evidence>
<proteinExistence type="predicted"/>
<evidence type="ECO:0000256" key="1">
    <source>
        <dbReference type="ARBA" id="ARBA00004141"/>
    </source>
</evidence>
<evidence type="ECO:0000256" key="2">
    <source>
        <dbReference type="ARBA" id="ARBA00022692"/>
    </source>
</evidence>
<sequence>MSKSCINGTIAPITQTDFESILIPMDTFDVTLGIILILGAIISTVPQHMKILKNKSAAGLSFLWLFLGNINQYATFINGVVLKYPQIQACSKLGFLQCSPSLLSLFQLFVFWLFSFPFYVYFLFFTPSDLKKLAKENLIEARKSQKEFLYAKILFIIEVSFIIICTVIMFSIIRGTGECSKTTFVFGNVIGIFSVVITFVQWSPQIYKTAKYKSPGSFSIIMLLIQGPGTLVLLYYFIFVSKEQVSTWLSYLAAVIQLFIVLGLLIYYQRKDKAKEAEEDDKTDSSDVSFSPNTSIANYSEVQPLLLRSHKINNNDGDDNQQEQQQQQPPKDIEDINDTNNAILTNNNNNNLDNINEF</sequence>
<keyword evidence="8" id="KW-1185">Reference proteome</keyword>
<dbReference type="OrthoDB" id="19344at2759"/>
<comment type="subcellular location">
    <subcellularLocation>
        <location evidence="1">Membrane</location>
        <topology evidence="1">Multi-pass membrane protein</topology>
    </subcellularLocation>
</comment>
<accession>A0A151Z4P3</accession>
<evidence type="ECO:0008006" key="9">
    <source>
        <dbReference type="Google" id="ProtNLM"/>
    </source>
</evidence>
<name>A0A151Z4P3_TIELA</name>
<dbReference type="GO" id="GO:0016020">
    <property type="term" value="C:membrane"/>
    <property type="evidence" value="ECO:0007669"/>
    <property type="project" value="UniProtKB-SubCell"/>
</dbReference>
<keyword evidence="3 6" id="KW-1133">Transmembrane helix</keyword>
<dbReference type="InParanoid" id="A0A151Z4P3"/>
<gene>
    <name evidence="7" type="ORF">DLAC_10522</name>
</gene>
<keyword evidence="4 6" id="KW-0472">Membrane</keyword>
<dbReference type="Proteomes" id="UP000076078">
    <property type="component" value="Unassembled WGS sequence"/>
</dbReference>
<dbReference type="InterPro" id="IPR006603">
    <property type="entry name" value="PQ-loop_rpt"/>
</dbReference>
<feature type="transmembrane region" description="Helical" evidence="6">
    <location>
        <begin position="27"/>
        <end position="45"/>
    </location>
</feature>
<reference evidence="7 8" key="1">
    <citation type="submission" date="2015-12" db="EMBL/GenBank/DDBJ databases">
        <title>Dictyostelia acquired genes for synthesis and detection of signals that induce cell-type specialization by lateral gene transfer from prokaryotes.</title>
        <authorList>
            <person name="Gloeckner G."/>
            <person name="Schaap P."/>
        </authorList>
    </citation>
    <scope>NUCLEOTIDE SEQUENCE [LARGE SCALE GENOMIC DNA]</scope>
    <source>
        <strain evidence="7 8">TK</strain>
    </source>
</reference>
<feature type="region of interest" description="Disordered" evidence="5">
    <location>
        <begin position="311"/>
        <end position="358"/>
    </location>
</feature>
<comment type="caution">
    <text evidence="7">The sequence shown here is derived from an EMBL/GenBank/DDBJ whole genome shotgun (WGS) entry which is preliminary data.</text>
</comment>
<evidence type="ECO:0000256" key="4">
    <source>
        <dbReference type="ARBA" id="ARBA00023136"/>
    </source>
</evidence>
<keyword evidence="2 6" id="KW-0812">Transmembrane</keyword>
<dbReference type="InterPro" id="IPR051415">
    <property type="entry name" value="LAAT-1"/>
</dbReference>
<feature type="transmembrane region" description="Helical" evidence="6">
    <location>
        <begin position="185"/>
        <end position="204"/>
    </location>
</feature>
<evidence type="ECO:0000313" key="7">
    <source>
        <dbReference type="EMBL" id="KYQ88939.1"/>
    </source>
</evidence>
<feature type="transmembrane region" description="Helical" evidence="6">
    <location>
        <begin position="102"/>
        <end position="127"/>
    </location>
</feature>
<organism evidence="7 8">
    <name type="scientific">Tieghemostelium lacteum</name>
    <name type="common">Slime mold</name>
    <name type="synonym">Dictyostelium lacteum</name>
    <dbReference type="NCBI Taxonomy" id="361077"/>
    <lineage>
        <taxon>Eukaryota</taxon>
        <taxon>Amoebozoa</taxon>
        <taxon>Evosea</taxon>
        <taxon>Eumycetozoa</taxon>
        <taxon>Dictyostelia</taxon>
        <taxon>Dictyosteliales</taxon>
        <taxon>Raperosteliaceae</taxon>
        <taxon>Tieghemostelium</taxon>
    </lineage>
</organism>
<dbReference type="Gene3D" id="1.20.1280.290">
    <property type="match status" value="2"/>
</dbReference>
<dbReference type="EMBL" id="LODT01000046">
    <property type="protein sequence ID" value="KYQ88939.1"/>
    <property type="molecule type" value="Genomic_DNA"/>
</dbReference>
<feature type="transmembrane region" description="Helical" evidence="6">
    <location>
        <begin position="148"/>
        <end position="173"/>
    </location>
</feature>
<dbReference type="PANTHER" id="PTHR16201:SF11">
    <property type="entry name" value="PQ-LOOP REPEAT-CONTAINING PROTEIN"/>
    <property type="match status" value="1"/>
</dbReference>
<feature type="transmembrane region" description="Helical" evidence="6">
    <location>
        <begin position="216"/>
        <end position="236"/>
    </location>
</feature>
<evidence type="ECO:0000256" key="5">
    <source>
        <dbReference type="SAM" id="MobiDB-lite"/>
    </source>
</evidence>
<feature type="transmembrane region" description="Helical" evidence="6">
    <location>
        <begin position="57"/>
        <end position="82"/>
    </location>
</feature>
<protein>
    <recommendedName>
        <fullName evidence="9">PQ-loop repeat-containing protein</fullName>
    </recommendedName>
</protein>
<evidence type="ECO:0000313" key="8">
    <source>
        <dbReference type="Proteomes" id="UP000076078"/>
    </source>
</evidence>
<feature type="compositionally biased region" description="Low complexity" evidence="5">
    <location>
        <begin position="338"/>
        <end position="358"/>
    </location>
</feature>
<dbReference type="PANTHER" id="PTHR16201">
    <property type="entry name" value="SEVEN TRANSMEMBRANE PROTEIN 1-RELATED"/>
    <property type="match status" value="1"/>
</dbReference>
<evidence type="ECO:0000256" key="6">
    <source>
        <dbReference type="SAM" id="Phobius"/>
    </source>
</evidence>
<dbReference type="AlphaFoldDB" id="A0A151Z4P3"/>
<dbReference type="OMA" id="FVIYFPR"/>